<evidence type="ECO:0000313" key="3">
    <source>
        <dbReference type="EMBL" id="RZC16449.1"/>
    </source>
</evidence>
<organism evidence="2">
    <name type="scientific">Glycine soja</name>
    <name type="common">Wild soybean</name>
    <dbReference type="NCBI Taxonomy" id="3848"/>
    <lineage>
        <taxon>Eukaryota</taxon>
        <taxon>Viridiplantae</taxon>
        <taxon>Streptophyta</taxon>
        <taxon>Embryophyta</taxon>
        <taxon>Tracheophyta</taxon>
        <taxon>Spermatophyta</taxon>
        <taxon>Magnoliopsida</taxon>
        <taxon>eudicotyledons</taxon>
        <taxon>Gunneridae</taxon>
        <taxon>Pentapetalae</taxon>
        <taxon>rosids</taxon>
        <taxon>fabids</taxon>
        <taxon>Fabales</taxon>
        <taxon>Fabaceae</taxon>
        <taxon>Papilionoideae</taxon>
        <taxon>50 kb inversion clade</taxon>
        <taxon>NPAAA clade</taxon>
        <taxon>indigoferoid/millettioid clade</taxon>
        <taxon>Phaseoleae</taxon>
        <taxon>Glycine</taxon>
        <taxon>Glycine subgen. Soja</taxon>
    </lineage>
</organism>
<name>A0A0B2PRR4_GLYSO</name>
<gene>
    <name evidence="3" type="ORF">D0Y65_009638</name>
    <name evidence="2" type="ORF">glysoja_045477</name>
</gene>
<keyword evidence="1" id="KW-0472">Membrane</keyword>
<keyword evidence="4" id="KW-1185">Reference proteome</keyword>
<protein>
    <recommendedName>
        <fullName evidence="5">Transmembrane protein</fullName>
    </recommendedName>
</protein>
<dbReference type="AlphaFoldDB" id="A0A0B2PRR4"/>
<dbReference type="EMBL" id="KN664548">
    <property type="protein sequence ID" value="KHN10369.1"/>
    <property type="molecule type" value="Genomic_DNA"/>
</dbReference>
<sequence length="58" mass="6750">MAYLKVVINIFVLLFVLLLSMILATARVPLWISEPHHKAHGRLLAMDDPRDHHYKFTP</sequence>
<dbReference type="Proteomes" id="UP000289340">
    <property type="component" value="Chromosome 4"/>
</dbReference>
<keyword evidence="1" id="KW-1133">Transmembrane helix</keyword>
<feature type="transmembrane region" description="Helical" evidence="1">
    <location>
        <begin position="6"/>
        <end position="32"/>
    </location>
</feature>
<evidence type="ECO:0008006" key="5">
    <source>
        <dbReference type="Google" id="ProtNLM"/>
    </source>
</evidence>
<dbReference type="Proteomes" id="UP000053555">
    <property type="component" value="Unassembled WGS sequence"/>
</dbReference>
<keyword evidence="1" id="KW-0812">Transmembrane</keyword>
<evidence type="ECO:0000313" key="4">
    <source>
        <dbReference type="Proteomes" id="UP000289340"/>
    </source>
</evidence>
<reference evidence="3 4" key="2">
    <citation type="submission" date="2018-09" db="EMBL/GenBank/DDBJ databases">
        <title>A high-quality reference genome of wild soybean provides a powerful tool to mine soybean genomes.</title>
        <authorList>
            <person name="Xie M."/>
            <person name="Chung C.Y.L."/>
            <person name="Li M.-W."/>
            <person name="Wong F.-L."/>
            <person name="Chan T.-F."/>
            <person name="Lam H.-M."/>
        </authorList>
    </citation>
    <scope>NUCLEOTIDE SEQUENCE [LARGE SCALE GENOMIC DNA]</scope>
    <source>
        <strain evidence="4">cv. W05</strain>
        <tissue evidence="3">Hypocotyl of etiolated seedlings</tissue>
    </source>
</reference>
<evidence type="ECO:0000313" key="2">
    <source>
        <dbReference type="EMBL" id="KHN10369.1"/>
    </source>
</evidence>
<dbReference type="EMBL" id="QZWG01000004">
    <property type="protein sequence ID" value="RZC16449.1"/>
    <property type="molecule type" value="Genomic_DNA"/>
</dbReference>
<evidence type="ECO:0000256" key="1">
    <source>
        <dbReference type="SAM" id="Phobius"/>
    </source>
</evidence>
<proteinExistence type="predicted"/>
<accession>A0A0B2PRR4</accession>
<reference evidence="2" key="1">
    <citation type="submission" date="2014-07" db="EMBL/GenBank/DDBJ databases">
        <title>Identification of a novel salt tolerance gene in wild soybean by whole-genome sequencing.</title>
        <authorList>
            <person name="Lam H.-M."/>
            <person name="Qi X."/>
            <person name="Li M.-W."/>
            <person name="Liu X."/>
            <person name="Xie M."/>
            <person name="Ni M."/>
            <person name="Xu X."/>
        </authorList>
    </citation>
    <scope>NUCLEOTIDE SEQUENCE [LARGE SCALE GENOMIC DNA]</scope>
    <source>
        <tissue evidence="2">Root</tissue>
    </source>
</reference>